<dbReference type="AlphaFoldDB" id="T1FFX4"/>
<dbReference type="CTD" id="20207723"/>
<dbReference type="RefSeq" id="XP_009027986.1">
    <property type="nucleotide sequence ID" value="XM_009029738.1"/>
</dbReference>
<sequence length="194" mass="22014">MSAIKGSKNDSGAEKRKRKKAQEERLESQKGSIFKYLKQDDLAVIDDAEATQMEEKTESMEIGQMIALDHIPNISSNLTSTKEQEPVEDNEIEITAKEEIESFQDDNIETVDWSDIGCWPINIENSQQRDFLKKNKNKKTKISFSSKSLTLIYHISYIGRVANTIDVALPRAAKCLEPGLRGTLGSLWRLHEKI</sequence>
<evidence type="ECO:0000313" key="4">
    <source>
        <dbReference type="Proteomes" id="UP000015101"/>
    </source>
</evidence>
<evidence type="ECO:0000256" key="1">
    <source>
        <dbReference type="SAM" id="MobiDB-lite"/>
    </source>
</evidence>
<reference evidence="2 4" key="2">
    <citation type="journal article" date="2013" name="Nature">
        <title>Insights into bilaterian evolution from three spiralian genomes.</title>
        <authorList>
            <person name="Simakov O."/>
            <person name="Marletaz F."/>
            <person name="Cho S.J."/>
            <person name="Edsinger-Gonzales E."/>
            <person name="Havlak P."/>
            <person name="Hellsten U."/>
            <person name="Kuo D.H."/>
            <person name="Larsson T."/>
            <person name="Lv J."/>
            <person name="Arendt D."/>
            <person name="Savage R."/>
            <person name="Osoegawa K."/>
            <person name="de Jong P."/>
            <person name="Grimwood J."/>
            <person name="Chapman J.A."/>
            <person name="Shapiro H."/>
            <person name="Aerts A."/>
            <person name="Otillar R.P."/>
            <person name="Terry A.Y."/>
            <person name="Boore J.L."/>
            <person name="Grigoriev I.V."/>
            <person name="Lindberg D.R."/>
            <person name="Seaver E.C."/>
            <person name="Weisblat D.A."/>
            <person name="Putnam N.H."/>
            <person name="Rokhsar D.S."/>
        </authorList>
    </citation>
    <scope>NUCLEOTIDE SEQUENCE</scope>
</reference>
<name>T1FFX4_HELRO</name>
<dbReference type="Proteomes" id="UP000015101">
    <property type="component" value="Unassembled WGS sequence"/>
</dbReference>
<feature type="region of interest" description="Disordered" evidence="1">
    <location>
        <begin position="1"/>
        <end position="30"/>
    </location>
</feature>
<reference evidence="4" key="1">
    <citation type="submission" date="2012-12" db="EMBL/GenBank/DDBJ databases">
        <authorList>
            <person name="Hellsten U."/>
            <person name="Grimwood J."/>
            <person name="Chapman J.A."/>
            <person name="Shapiro H."/>
            <person name="Aerts A."/>
            <person name="Otillar R.P."/>
            <person name="Terry A.Y."/>
            <person name="Boore J.L."/>
            <person name="Simakov O."/>
            <person name="Marletaz F."/>
            <person name="Cho S.-J."/>
            <person name="Edsinger-Gonzales E."/>
            <person name="Havlak P."/>
            <person name="Kuo D.-H."/>
            <person name="Larsson T."/>
            <person name="Lv J."/>
            <person name="Arendt D."/>
            <person name="Savage R."/>
            <person name="Osoegawa K."/>
            <person name="de Jong P."/>
            <person name="Lindberg D.R."/>
            <person name="Seaver E.C."/>
            <person name="Weisblat D.A."/>
            <person name="Putnam N.H."/>
            <person name="Grigoriev I.V."/>
            <person name="Rokhsar D.S."/>
        </authorList>
    </citation>
    <scope>NUCLEOTIDE SEQUENCE</scope>
</reference>
<keyword evidence="4" id="KW-1185">Reference proteome</keyword>
<dbReference type="InParanoid" id="T1FFX4"/>
<proteinExistence type="predicted"/>
<protein>
    <submittedName>
        <fullName evidence="2 3">Uncharacterized protein</fullName>
    </submittedName>
</protein>
<reference evidence="3" key="3">
    <citation type="submission" date="2015-06" db="UniProtKB">
        <authorList>
            <consortium name="EnsemblMetazoa"/>
        </authorList>
    </citation>
    <scope>IDENTIFICATION</scope>
</reference>
<dbReference type="KEGG" id="hro:HELRODRAFT_180446"/>
<dbReference type="EMBL" id="KB097579">
    <property type="protein sequence ID" value="ESN94019.1"/>
    <property type="molecule type" value="Genomic_DNA"/>
</dbReference>
<evidence type="ECO:0000313" key="3">
    <source>
        <dbReference type="EnsemblMetazoa" id="HelroP180446"/>
    </source>
</evidence>
<evidence type="ECO:0000313" key="2">
    <source>
        <dbReference type="EMBL" id="ESN94019.1"/>
    </source>
</evidence>
<gene>
    <name evidence="3" type="primary">20207723</name>
    <name evidence="2" type="ORF">HELRODRAFT_180446</name>
</gene>
<organism evidence="3 4">
    <name type="scientific">Helobdella robusta</name>
    <name type="common">Californian leech</name>
    <dbReference type="NCBI Taxonomy" id="6412"/>
    <lineage>
        <taxon>Eukaryota</taxon>
        <taxon>Metazoa</taxon>
        <taxon>Spiralia</taxon>
        <taxon>Lophotrochozoa</taxon>
        <taxon>Annelida</taxon>
        <taxon>Clitellata</taxon>
        <taxon>Hirudinea</taxon>
        <taxon>Rhynchobdellida</taxon>
        <taxon>Glossiphoniidae</taxon>
        <taxon>Helobdella</taxon>
    </lineage>
</organism>
<accession>T1FFX4</accession>
<dbReference type="EMBL" id="AMQM01007198">
    <property type="status" value="NOT_ANNOTATED_CDS"/>
    <property type="molecule type" value="Genomic_DNA"/>
</dbReference>
<dbReference type="EnsemblMetazoa" id="HelroT180446">
    <property type="protein sequence ID" value="HelroP180446"/>
    <property type="gene ID" value="HelroG180446"/>
</dbReference>
<dbReference type="HOGENOM" id="CLU_1403886_0_0_1"/>
<dbReference type="GeneID" id="20207723"/>